<keyword evidence="8" id="KW-1185">Reference proteome</keyword>
<gene>
    <name evidence="7" type="ORF">SAMN04487996_107189</name>
</gene>
<keyword evidence="4" id="KW-0326">Glycosidase</keyword>
<evidence type="ECO:0000256" key="3">
    <source>
        <dbReference type="ARBA" id="ARBA00022801"/>
    </source>
</evidence>
<sequence length="506" mass="54850">MPECPECTRSASGMASLLTQHMKDILMATVACLTIALTGCSAETPAKNEPTPTDTTTANKVAVWVTNGSQSKLFKNENALSVVKAGSVSPSANLISIDFSTKLQEMEGFGAAMTGSSAYLINQKLNASQRQNLLKDLFDPQNGIGMSYLRVTMGASDFSLEDFTYNDLPAGQTDAALSKFSVAKDQTDLIPVLKSVVALQQGIKIMATPWSAPAWMKTNGKLAGGSLKPEWYGAYANYFVKYLDAYQKEGISIDAISVQNEPLHEAAYPSMGMDSAAQGKFIGQHLGPLFKSKAVKAKILLYDHNWDRPGYPISILNDPQASQYVAGSAFHAYGGNVSAMSEVHDRFPDKGLYFTEISGGRWATNFSDNLKWNMSNIFIGTVNNWSKNALLWNIALDENDGPKNKGCDNCRGVVTIAADGSVTKNVEYYTIAHMSKFVRPGAFRVQSGRLSASSQLEHVAFLNPDGSKVLVVLNQGGDNKKFTVSIGENQFNYTIDPNAVATLVWK</sequence>
<dbReference type="EMBL" id="FNAN01000007">
    <property type="protein sequence ID" value="SDE85228.1"/>
    <property type="molecule type" value="Genomic_DNA"/>
</dbReference>
<feature type="domain" description="Glycosyl hydrolase family 30 TIM-barrel" evidence="5">
    <location>
        <begin position="107"/>
        <end position="438"/>
    </location>
</feature>
<dbReference type="InterPro" id="IPR017853">
    <property type="entry name" value="GH"/>
</dbReference>
<dbReference type="Gene3D" id="3.20.20.80">
    <property type="entry name" value="Glycosidases"/>
    <property type="match status" value="1"/>
</dbReference>
<comment type="similarity">
    <text evidence="1 4">Belongs to the glycosyl hydrolase 30 family.</text>
</comment>
<accession>A0A1G7GAQ5</accession>
<evidence type="ECO:0000259" key="6">
    <source>
        <dbReference type="Pfam" id="PF17189"/>
    </source>
</evidence>
<dbReference type="GO" id="GO:0016020">
    <property type="term" value="C:membrane"/>
    <property type="evidence" value="ECO:0007669"/>
    <property type="project" value="GOC"/>
</dbReference>
<evidence type="ECO:0000256" key="1">
    <source>
        <dbReference type="ARBA" id="ARBA00005382"/>
    </source>
</evidence>
<evidence type="ECO:0000256" key="4">
    <source>
        <dbReference type="RuleBase" id="RU361188"/>
    </source>
</evidence>
<dbReference type="InterPro" id="IPR001139">
    <property type="entry name" value="Glyco_hydro_30"/>
</dbReference>
<proteinExistence type="inferred from homology"/>
<dbReference type="PANTHER" id="PTHR11069">
    <property type="entry name" value="GLUCOSYLCERAMIDASE"/>
    <property type="match status" value="1"/>
</dbReference>
<keyword evidence="2" id="KW-0732">Signal</keyword>
<protein>
    <submittedName>
        <fullName evidence="7">Glucosylceramidase</fullName>
    </submittedName>
</protein>
<organism evidence="7 8">
    <name type="scientific">Dyadobacter soli</name>
    <dbReference type="NCBI Taxonomy" id="659014"/>
    <lineage>
        <taxon>Bacteria</taxon>
        <taxon>Pseudomonadati</taxon>
        <taxon>Bacteroidota</taxon>
        <taxon>Cytophagia</taxon>
        <taxon>Cytophagales</taxon>
        <taxon>Spirosomataceae</taxon>
        <taxon>Dyadobacter</taxon>
    </lineage>
</organism>
<keyword evidence="3 4" id="KW-0378">Hydrolase</keyword>
<dbReference type="AlphaFoldDB" id="A0A1G7GAQ5"/>
<dbReference type="GO" id="GO:0004348">
    <property type="term" value="F:glucosylceramidase activity"/>
    <property type="evidence" value="ECO:0007669"/>
    <property type="project" value="InterPro"/>
</dbReference>
<evidence type="ECO:0000313" key="7">
    <source>
        <dbReference type="EMBL" id="SDE85228.1"/>
    </source>
</evidence>
<dbReference type="InterPro" id="IPR013780">
    <property type="entry name" value="Glyco_hydro_b"/>
</dbReference>
<evidence type="ECO:0000313" key="8">
    <source>
        <dbReference type="Proteomes" id="UP000198748"/>
    </source>
</evidence>
<name>A0A1G7GAQ5_9BACT</name>
<dbReference type="SUPFAM" id="SSF51011">
    <property type="entry name" value="Glycosyl hydrolase domain"/>
    <property type="match status" value="1"/>
</dbReference>
<dbReference type="Pfam" id="PF02055">
    <property type="entry name" value="Glyco_hydro_30"/>
    <property type="match status" value="1"/>
</dbReference>
<dbReference type="GO" id="GO:0006680">
    <property type="term" value="P:glucosylceramide catabolic process"/>
    <property type="evidence" value="ECO:0007669"/>
    <property type="project" value="TreeGrafter"/>
</dbReference>
<evidence type="ECO:0000256" key="2">
    <source>
        <dbReference type="ARBA" id="ARBA00022729"/>
    </source>
</evidence>
<dbReference type="Gene3D" id="2.60.40.1180">
    <property type="entry name" value="Golgi alpha-mannosidase II"/>
    <property type="match status" value="1"/>
</dbReference>
<dbReference type="Proteomes" id="UP000198748">
    <property type="component" value="Unassembled WGS sequence"/>
</dbReference>
<dbReference type="STRING" id="659014.SAMN04487996_107189"/>
<dbReference type="InterPro" id="IPR033452">
    <property type="entry name" value="GH30_C"/>
</dbReference>
<dbReference type="Pfam" id="PF17189">
    <property type="entry name" value="Glyco_hydro_30C"/>
    <property type="match status" value="1"/>
</dbReference>
<dbReference type="PRINTS" id="PR00843">
    <property type="entry name" value="GLHYDRLASE30"/>
</dbReference>
<dbReference type="InterPro" id="IPR033453">
    <property type="entry name" value="Glyco_hydro_30_TIM-barrel"/>
</dbReference>
<feature type="domain" description="Glycosyl hydrolase family 30 beta sandwich" evidence="6">
    <location>
        <begin position="441"/>
        <end position="503"/>
    </location>
</feature>
<evidence type="ECO:0000259" key="5">
    <source>
        <dbReference type="Pfam" id="PF02055"/>
    </source>
</evidence>
<dbReference type="PANTHER" id="PTHR11069:SF23">
    <property type="entry name" value="LYSOSOMAL ACID GLUCOSYLCERAMIDASE"/>
    <property type="match status" value="1"/>
</dbReference>
<reference evidence="8" key="1">
    <citation type="submission" date="2016-10" db="EMBL/GenBank/DDBJ databases">
        <authorList>
            <person name="Varghese N."/>
            <person name="Submissions S."/>
        </authorList>
    </citation>
    <scope>NUCLEOTIDE SEQUENCE [LARGE SCALE GENOMIC DNA]</scope>
    <source>
        <strain evidence="8">DSM 25329</strain>
    </source>
</reference>
<dbReference type="SUPFAM" id="SSF51445">
    <property type="entry name" value="(Trans)glycosidases"/>
    <property type="match status" value="1"/>
</dbReference>